<reference evidence="1 2" key="1">
    <citation type="journal article" date="2019" name="Sci. Rep.">
        <title>Orb-weaving spider Araneus ventricosus genome elucidates the spidroin gene catalogue.</title>
        <authorList>
            <person name="Kono N."/>
            <person name="Nakamura H."/>
            <person name="Ohtoshi R."/>
            <person name="Moran D.A.P."/>
            <person name="Shinohara A."/>
            <person name="Yoshida Y."/>
            <person name="Fujiwara M."/>
            <person name="Mori M."/>
            <person name="Tomita M."/>
            <person name="Arakawa K."/>
        </authorList>
    </citation>
    <scope>NUCLEOTIDE SEQUENCE [LARGE SCALE GENOMIC DNA]</scope>
</reference>
<proteinExistence type="predicted"/>
<evidence type="ECO:0000313" key="1">
    <source>
        <dbReference type="EMBL" id="GBN93970.1"/>
    </source>
</evidence>
<evidence type="ECO:0000313" key="2">
    <source>
        <dbReference type="Proteomes" id="UP000499080"/>
    </source>
</evidence>
<keyword evidence="2" id="KW-1185">Reference proteome</keyword>
<organism evidence="1 2">
    <name type="scientific">Araneus ventricosus</name>
    <name type="common">Orbweaver spider</name>
    <name type="synonym">Epeira ventricosa</name>
    <dbReference type="NCBI Taxonomy" id="182803"/>
    <lineage>
        <taxon>Eukaryota</taxon>
        <taxon>Metazoa</taxon>
        <taxon>Ecdysozoa</taxon>
        <taxon>Arthropoda</taxon>
        <taxon>Chelicerata</taxon>
        <taxon>Arachnida</taxon>
        <taxon>Araneae</taxon>
        <taxon>Araneomorphae</taxon>
        <taxon>Entelegynae</taxon>
        <taxon>Araneoidea</taxon>
        <taxon>Araneidae</taxon>
        <taxon>Araneus</taxon>
    </lineage>
</organism>
<dbReference type="AlphaFoldDB" id="A0A4Y2T247"/>
<name>A0A4Y2T247_ARAVE</name>
<sequence length="121" mass="13930">MTKTAPELVSPLEPCALNQWENVWPLGMIMCNRFHARGRGFKRFGFRLCKSPAPKPRPSHYATTTLQLGIGDIHFNYILFELNKWPLPGLQKQRTMAKCIASEAEHRALFEDKKETILHLP</sequence>
<protein>
    <submittedName>
        <fullName evidence="1">Uncharacterized protein</fullName>
    </submittedName>
</protein>
<gene>
    <name evidence="1" type="ORF">AVEN_146721_1</name>
</gene>
<comment type="caution">
    <text evidence="1">The sequence shown here is derived from an EMBL/GenBank/DDBJ whole genome shotgun (WGS) entry which is preliminary data.</text>
</comment>
<dbReference type="Proteomes" id="UP000499080">
    <property type="component" value="Unassembled WGS sequence"/>
</dbReference>
<accession>A0A4Y2T247</accession>
<dbReference type="EMBL" id="BGPR01025232">
    <property type="protein sequence ID" value="GBN93970.1"/>
    <property type="molecule type" value="Genomic_DNA"/>
</dbReference>